<evidence type="ECO:0000313" key="1">
    <source>
        <dbReference type="EMBL" id="GAA2683508.1"/>
    </source>
</evidence>
<comment type="caution">
    <text evidence="1">The sequence shown here is derived from an EMBL/GenBank/DDBJ whole genome shotgun (WGS) entry which is preliminary data.</text>
</comment>
<dbReference type="Proteomes" id="UP001500994">
    <property type="component" value="Unassembled WGS sequence"/>
</dbReference>
<reference evidence="2" key="1">
    <citation type="journal article" date="2019" name="Int. J. Syst. Evol. Microbiol.">
        <title>The Global Catalogue of Microorganisms (GCM) 10K type strain sequencing project: providing services to taxonomists for standard genome sequencing and annotation.</title>
        <authorList>
            <consortium name="The Broad Institute Genomics Platform"/>
            <consortium name="The Broad Institute Genome Sequencing Center for Infectious Disease"/>
            <person name="Wu L."/>
            <person name="Ma J."/>
        </authorList>
    </citation>
    <scope>NUCLEOTIDE SEQUENCE [LARGE SCALE GENOMIC DNA]</scope>
    <source>
        <strain evidence="2">JCM 16374</strain>
    </source>
</reference>
<sequence>MAVGAGQNTTQWNAVSVRHARAFQALFAAVYRGTPGRLTASWSFGDGAVYGDLVEDETDDPV</sequence>
<accession>A0ABP6F8L7</accession>
<organism evidence="1 2">
    <name type="scientific">Streptomyces lunalinharesii</name>
    <dbReference type="NCBI Taxonomy" id="333384"/>
    <lineage>
        <taxon>Bacteria</taxon>
        <taxon>Bacillati</taxon>
        <taxon>Actinomycetota</taxon>
        <taxon>Actinomycetes</taxon>
        <taxon>Kitasatosporales</taxon>
        <taxon>Streptomycetaceae</taxon>
        <taxon>Streptomyces</taxon>
    </lineage>
</organism>
<proteinExistence type="predicted"/>
<dbReference type="EMBL" id="BAAARK010000031">
    <property type="protein sequence ID" value="GAA2683508.1"/>
    <property type="molecule type" value="Genomic_DNA"/>
</dbReference>
<protein>
    <submittedName>
        <fullName evidence="1">Uncharacterized protein</fullName>
    </submittedName>
</protein>
<keyword evidence="2" id="KW-1185">Reference proteome</keyword>
<gene>
    <name evidence="1" type="ORF">GCM10009864_65620</name>
</gene>
<name>A0ABP6F8L7_9ACTN</name>
<evidence type="ECO:0000313" key="2">
    <source>
        <dbReference type="Proteomes" id="UP001500994"/>
    </source>
</evidence>